<dbReference type="Proteomes" id="UP000255165">
    <property type="component" value="Unassembled WGS sequence"/>
</dbReference>
<dbReference type="InterPro" id="IPR006680">
    <property type="entry name" value="Amidohydro-rel"/>
</dbReference>
<comment type="caution">
    <text evidence="4">The sequence shown here is derived from an EMBL/GenBank/DDBJ whole genome shotgun (WGS) entry which is preliminary data.</text>
</comment>
<evidence type="ECO:0000313" key="5">
    <source>
        <dbReference type="Proteomes" id="UP000255165"/>
    </source>
</evidence>
<protein>
    <recommendedName>
        <fullName evidence="3">Amidohydrolase-related domain-containing protein</fullName>
    </recommendedName>
</protein>
<keyword evidence="2" id="KW-0378">Hydrolase</keyword>
<dbReference type="InterPro" id="IPR050287">
    <property type="entry name" value="MTA/SAH_deaminase"/>
</dbReference>
<evidence type="ECO:0000256" key="2">
    <source>
        <dbReference type="ARBA" id="ARBA00022801"/>
    </source>
</evidence>
<dbReference type="AlphaFoldDB" id="A0A370MY30"/>
<accession>A0A370MY30</accession>
<evidence type="ECO:0000256" key="1">
    <source>
        <dbReference type="ARBA" id="ARBA00006745"/>
    </source>
</evidence>
<dbReference type="InterPro" id="IPR011059">
    <property type="entry name" value="Metal-dep_hydrolase_composite"/>
</dbReference>
<dbReference type="PANTHER" id="PTHR43794">
    <property type="entry name" value="AMINOHYDROLASE SSNA-RELATED"/>
    <property type="match status" value="1"/>
</dbReference>
<dbReference type="Pfam" id="PF01979">
    <property type="entry name" value="Amidohydro_1"/>
    <property type="match status" value="1"/>
</dbReference>
<reference evidence="5" key="1">
    <citation type="submission" date="2018-06" db="EMBL/GenBank/DDBJ databases">
        <authorList>
            <person name="Feng T."/>
            <person name="Jeon C.O."/>
        </authorList>
    </citation>
    <scope>NUCLEOTIDE SEQUENCE [LARGE SCALE GENOMIC DNA]</scope>
    <source>
        <strain evidence="5">S23</strain>
    </source>
</reference>
<evidence type="ECO:0000313" key="4">
    <source>
        <dbReference type="EMBL" id="RDJ98281.1"/>
    </source>
</evidence>
<dbReference type="SUPFAM" id="SSF51338">
    <property type="entry name" value="Composite domain of metallo-dependent hydrolases"/>
    <property type="match status" value="1"/>
</dbReference>
<keyword evidence="5" id="KW-1185">Reference proteome</keyword>
<comment type="similarity">
    <text evidence="1">Belongs to the metallo-dependent hydrolases superfamily. ATZ/TRZ family.</text>
</comment>
<name>A0A370MY30_9BURK</name>
<feature type="domain" description="Amidohydrolase-related" evidence="3">
    <location>
        <begin position="11"/>
        <end position="84"/>
    </location>
</feature>
<gene>
    <name evidence="4" type="ORF">DN412_41165</name>
</gene>
<proteinExistence type="inferred from homology"/>
<sequence>MPMGLGQRASAVSVQEVIEMVSINGAIAMGIGDITGSINAGKRADIILVRANGPNIWPIGNTETAIVQSGTASNVYTVLVDGRLAKRNGRLLAYDVDSIVRRAQQSSARILNTADEILKF</sequence>
<dbReference type="Gene3D" id="3.20.20.140">
    <property type="entry name" value="Metal-dependent hydrolases"/>
    <property type="match status" value="1"/>
</dbReference>
<dbReference type="EMBL" id="QKWJ01000150">
    <property type="protein sequence ID" value="RDJ98281.1"/>
    <property type="molecule type" value="Genomic_DNA"/>
</dbReference>
<dbReference type="Gene3D" id="2.30.40.10">
    <property type="entry name" value="Urease, subunit C, domain 1"/>
    <property type="match status" value="1"/>
</dbReference>
<dbReference type="PANTHER" id="PTHR43794:SF11">
    <property type="entry name" value="AMIDOHYDROLASE-RELATED DOMAIN-CONTAINING PROTEIN"/>
    <property type="match status" value="1"/>
</dbReference>
<dbReference type="RefSeq" id="WP_115216771.1">
    <property type="nucleotide sequence ID" value="NZ_QKWJ01000150.1"/>
</dbReference>
<evidence type="ECO:0000259" key="3">
    <source>
        <dbReference type="Pfam" id="PF01979"/>
    </source>
</evidence>
<dbReference type="GO" id="GO:0016810">
    <property type="term" value="F:hydrolase activity, acting on carbon-nitrogen (but not peptide) bonds"/>
    <property type="evidence" value="ECO:0007669"/>
    <property type="project" value="InterPro"/>
</dbReference>
<organism evidence="4 5">
    <name type="scientific">Cupriavidus lacunae</name>
    <dbReference type="NCBI Taxonomy" id="2666307"/>
    <lineage>
        <taxon>Bacteria</taxon>
        <taxon>Pseudomonadati</taxon>
        <taxon>Pseudomonadota</taxon>
        <taxon>Betaproteobacteria</taxon>
        <taxon>Burkholderiales</taxon>
        <taxon>Burkholderiaceae</taxon>
        <taxon>Cupriavidus</taxon>
    </lineage>
</organism>